<sequence length="238" mass="27402">MDRRRAPPEWEAVGLKTRATRFLVQAGTLYKRSYTHPLLRCLSTEEGAHVLQEIHSGCCGAHAGTWTLANKALRPGYFWPTVKQDAKHLESQMTHYVLPDELHYFSFNYACQWFCLNPFSEIVNCHQQDFPLVGGYRKGPTMSIPHCVKEQGDNMIDDPTGSTGESPFSLVYGTEAIIPAELGTPSHRVMNFSEEYNRDLLKENLDLIEELREKAFIHMQRYKNTMINSYNKRVRARM</sequence>
<reference evidence="1" key="2">
    <citation type="journal article" date="2024" name="Plant">
        <title>Genomic evolution and insights into agronomic trait innovations of Sesamum species.</title>
        <authorList>
            <person name="Miao H."/>
            <person name="Wang L."/>
            <person name="Qu L."/>
            <person name="Liu H."/>
            <person name="Sun Y."/>
            <person name="Le M."/>
            <person name="Wang Q."/>
            <person name="Wei S."/>
            <person name="Zheng Y."/>
            <person name="Lin W."/>
            <person name="Duan Y."/>
            <person name="Cao H."/>
            <person name="Xiong S."/>
            <person name="Wang X."/>
            <person name="Wei L."/>
            <person name="Li C."/>
            <person name="Ma Q."/>
            <person name="Ju M."/>
            <person name="Zhao R."/>
            <person name="Li G."/>
            <person name="Mu C."/>
            <person name="Tian Q."/>
            <person name="Mei H."/>
            <person name="Zhang T."/>
            <person name="Gao T."/>
            <person name="Zhang H."/>
        </authorList>
    </citation>
    <scope>NUCLEOTIDE SEQUENCE</scope>
    <source>
        <strain evidence="1">KEN1</strain>
    </source>
</reference>
<evidence type="ECO:0008006" key="2">
    <source>
        <dbReference type="Google" id="ProtNLM"/>
    </source>
</evidence>
<comment type="caution">
    <text evidence="1">The sequence shown here is derived from an EMBL/GenBank/DDBJ whole genome shotgun (WGS) entry which is preliminary data.</text>
</comment>
<dbReference type="EMBL" id="JACGWN010000013">
    <property type="protein sequence ID" value="KAL0411740.1"/>
    <property type="molecule type" value="Genomic_DNA"/>
</dbReference>
<reference evidence="1" key="1">
    <citation type="submission" date="2020-06" db="EMBL/GenBank/DDBJ databases">
        <authorList>
            <person name="Li T."/>
            <person name="Hu X."/>
            <person name="Zhang T."/>
            <person name="Song X."/>
            <person name="Zhang H."/>
            <person name="Dai N."/>
            <person name="Sheng W."/>
            <person name="Hou X."/>
            <person name="Wei L."/>
        </authorList>
    </citation>
    <scope>NUCLEOTIDE SEQUENCE</scope>
    <source>
        <strain evidence="1">KEN1</strain>
        <tissue evidence="1">Leaf</tissue>
    </source>
</reference>
<name>A0AAW2U422_9LAMI</name>
<evidence type="ECO:0000313" key="1">
    <source>
        <dbReference type="EMBL" id="KAL0411740.1"/>
    </source>
</evidence>
<dbReference type="AlphaFoldDB" id="A0AAW2U422"/>
<dbReference type="PANTHER" id="PTHR48475">
    <property type="entry name" value="RIBONUCLEASE H"/>
    <property type="match status" value="1"/>
</dbReference>
<dbReference type="Gene3D" id="1.10.340.70">
    <property type="match status" value="1"/>
</dbReference>
<accession>A0AAW2U422</accession>
<organism evidence="1">
    <name type="scientific">Sesamum latifolium</name>
    <dbReference type="NCBI Taxonomy" id="2727402"/>
    <lineage>
        <taxon>Eukaryota</taxon>
        <taxon>Viridiplantae</taxon>
        <taxon>Streptophyta</taxon>
        <taxon>Embryophyta</taxon>
        <taxon>Tracheophyta</taxon>
        <taxon>Spermatophyta</taxon>
        <taxon>Magnoliopsida</taxon>
        <taxon>eudicotyledons</taxon>
        <taxon>Gunneridae</taxon>
        <taxon>Pentapetalae</taxon>
        <taxon>asterids</taxon>
        <taxon>lamiids</taxon>
        <taxon>Lamiales</taxon>
        <taxon>Pedaliaceae</taxon>
        <taxon>Sesamum</taxon>
    </lineage>
</organism>
<dbReference type="PANTHER" id="PTHR48475:SF2">
    <property type="entry name" value="RIBONUCLEASE H"/>
    <property type="match status" value="1"/>
</dbReference>
<proteinExistence type="predicted"/>
<protein>
    <recommendedName>
        <fullName evidence="2">Integrase zinc-binding domain-containing protein</fullName>
    </recommendedName>
</protein>
<gene>
    <name evidence="1" type="ORF">Slati_3763700</name>
</gene>